<dbReference type="InterPro" id="IPR054708">
    <property type="entry name" value="MTPAP-like_central"/>
</dbReference>
<keyword evidence="5" id="KW-1185">Reference proteome</keyword>
<protein>
    <recommendedName>
        <fullName evidence="3">CCHC-type domain-containing protein</fullName>
    </recommendedName>
</protein>
<feature type="region of interest" description="Disordered" evidence="2">
    <location>
        <begin position="1"/>
        <end position="35"/>
    </location>
</feature>
<dbReference type="InterPro" id="IPR043519">
    <property type="entry name" value="NT_sf"/>
</dbReference>
<dbReference type="InterPro" id="IPR036875">
    <property type="entry name" value="Znf_CCHC_sf"/>
</dbReference>
<dbReference type="AlphaFoldDB" id="A0A9N7VME7"/>
<keyword evidence="1" id="KW-0862">Zinc</keyword>
<dbReference type="GO" id="GO:0003676">
    <property type="term" value="F:nucleic acid binding"/>
    <property type="evidence" value="ECO:0007669"/>
    <property type="project" value="InterPro"/>
</dbReference>
<proteinExistence type="predicted"/>
<dbReference type="SUPFAM" id="SSF57756">
    <property type="entry name" value="Retrovirus zinc finger-like domains"/>
    <property type="match status" value="1"/>
</dbReference>
<dbReference type="GO" id="GO:0050265">
    <property type="term" value="F:RNA uridylyltransferase activity"/>
    <property type="evidence" value="ECO:0007669"/>
    <property type="project" value="TreeGrafter"/>
</dbReference>
<dbReference type="GO" id="GO:0008270">
    <property type="term" value="F:zinc ion binding"/>
    <property type="evidence" value="ECO:0007669"/>
    <property type="project" value="UniProtKB-KW"/>
</dbReference>
<organism evidence="4 5">
    <name type="scientific">Pleuronectes platessa</name>
    <name type="common">European plaice</name>
    <dbReference type="NCBI Taxonomy" id="8262"/>
    <lineage>
        <taxon>Eukaryota</taxon>
        <taxon>Metazoa</taxon>
        <taxon>Chordata</taxon>
        <taxon>Craniata</taxon>
        <taxon>Vertebrata</taxon>
        <taxon>Euteleostomi</taxon>
        <taxon>Actinopterygii</taxon>
        <taxon>Neopterygii</taxon>
        <taxon>Teleostei</taxon>
        <taxon>Neoteleostei</taxon>
        <taxon>Acanthomorphata</taxon>
        <taxon>Carangaria</taxon>
        <taxon>Pleuronectiformes</taxon>
        <taxon>Pleuronectoidei</taxon>
        <taxon>Pleuronectidae</taxon>
        <taxon>Pleuronectes</taxon>
    </lineage>
</organism>
<feature type="compositionally biased region" description="Basic and acidic residues" evidence="2">
    <location>
        <begin position="19"/>
        <end position="30"/>
    </location>
</feature>
<dbReference type="SUPFAM" id="SSF81301">
    <property type="entry name" value="Nucleotidyltransferase"/>
    <property type="match status" value="1"/>
</dbReference>
<dbReference type="CDD" id="cd05402">
    <property type="entry name" value="NT_PAP_TUTase"/>
    <property type="match status" value="1"/>
</dbReference>
<dbReference type="Pfam" id="PF22600">
    <property type="entry name" value="MTPAP-like_central"/>
    <property type="match status" value="1"/>
</dbReference>
<keyword evidence="1" id="KW-0863">Zinc-finger</keyword>
<name>A0A9N7VME7_PLEPL</name>
<sequence>MDEEEEEDESNLSLQTSEEAVKDGMPENKSPKQRLSYEFTRQAFTRGKPHMVVCSLCKRDGHLKKDCPEDFKKVQLEPLPPITSDFLGRLDKVCEQCYTDFAPDELEVGVREHILQDVENFVRRQFAGARLQLFGSSKNGYGFRQSDLDICMVLEGQDTIPDAECITIIESLARLLRKHPGLKNILPSLRPKYPL</sequence>
<evidence type="ECO:0000313" key="4">
    <source>
        <dbReference type="EMBL" id="CAB1454911.1"/>
    </source>
</evidence>
<dbReference type="GO" id="GO:0031123">
    <property type="term" value="P:RNA 3'-end processing"/>
    <property type="evidence" value="ECO:0007669"/>
    <property type="project" value="TreeGrafter"/>
</dbReference>
<evidence type="ECO:0000256" key="2">
    <source>
        <dbReference type="SAM" id="MobiDB-lite"/>
    </source>
</evidence>
<evidence type="ECO:0000313" key="5">
    <source>
        <dbReference type="Proteomes" id="UP001153269"/>
    </source>
</evidence>
<dbReference type="PANTHER" id="PTHR12271">
    <property type="entry name" value="POLY A POLYMERASE CID PAP -RELATED"/>
    <property type="match status" value="1"/>
</dbReference>
<gene>
    <name evidence="4" type="ORF">PLEPLA_LOCUS42678</name>
</gene>
<keyword evidence="1" id="KW-0479">Metal-binding</keyword>
<dbReference type="InterPro" id="IPR001878">
    <property type="entry name" value="Znf_CCHC"/>
</dbReference>
<dbReference type="EMBL" id="CADEAL010004231">
    <property type="protein sequence ID" value="CAB1454911.1"/>
    <property type="molecule type" value="Genomic_DNA"/>
</dbReference>
<dbReference type="Gene3D" id="3.30.460.10">
    <property type="entry name" value="Beta Polymerase, domain 2"/>
    <property type="match status" value="1"/>
</dbReference>
<evidence type="ECO:0000259" key="3">
    <source>
        <dbReference type="PROSITE" id="PS50158"/>
    </source>
</evidence>
<accession>A0A9N7VME7</accession>
<dbReference type="Proteomes" id="UP001153269">
    <property type="component" value="Unassembled WGS sequence"/>
</dbReference>
<feature type="compositionally biased region" description="Acidic residues" evidence="2">
    <location>
        <begin position="1"/>
        <end position="10"/>
    </location>
</feature>
<dbReference type="PANTHER" id="PTHR12271:SF34">
    <property type="entry name" value="TERMINAL URIDYLYLTRANSFERASE 7"/>
    <property type="match status" value="1"/>
</dbReference>
<dbReference type="PROSITE" id="PS50158">
    <property type="entry name" value="ZF_CCHC"/>
    <property type="match status" value="1"/>
</dbReference>
<reference evidence="4" key="1">
    <citation type="submission" date="2020-03" db="EMBL/GenBank/DDBJ databases">
        <authorList>
            <person name="Weist P."/>
        </authorList>
    </citation>
    <scope>NUCLEOTIDE SEQUENCE</scope>
</reference>
<feature type="domain" description="CCHC-type" evidence="3">
    <location>
        <begin position="54"/>
        <end position="69"/>
    </location>
</feature>
<comment type="caution">
    <text evidence="4">The sequence shown here is derived from an EMBL/GenBank/DDBJ whole genome shotgun (WGS) entry which is preliminary data.</text>
</comment>
<evidence type="ECO:0000256" key="1">
    <source>
        <dbReference type="PROSITE-ProRule" id="PRU00047"/>
    </source>
</evidence>